<organism evidence="7 8">
    <name type="scientific">Hypothenemus hampei</name>
    <name type="common">Coffee berry borer</name>
    <dbReference type="NCBI Taxonomy" id="57062"/>
    <lineage>
        <taxon>Eukaryota</taxon>
        <taxon>Metazoa</taxon>
        <taxon>Ecdysozoa</taxon>
        <taxon>Arthropoda</taxon>
        <taxon>Hexapoda</taxon>
        <taxon>Insecta</taxon>
        <taxon>Pterygota</taxon>
        <taxon>Neoptera</taxon>
        <taxon>Endopterygota</taxon>
        <taxon>Coleoptera</taxon>
        <taxon>Polyphaga</taxon>
        <taxon>Cucujiformia</taxon>
        <taxon>Curculionidae</taxon>
        <taxon>Scolytinae</taxon>
        <taxon>Hypothenemus</taxon>
    </lineage>
</organism>
<comment type="caution">
    <text evidence="7">The sequence shown here is derived from an EMBL/GenBank/DDBJ whole genome shotgun (WGS) entry which is preliminary data.</text>
</comment>
<dbReference type="InterPro" id="IPR051998">
    <property type="entry name" value="Meteorin-like"/>
</dbReference>
<evidence type="ECO:0000256" key="6">
    <source>
        <dbReference type="SAM" id="SignalP"/>
    </source>
</evidence>
<dbReference type="EMBL" id="JBDJPC010000001">
    <property type="protein sequence ID" value="KAL1517340.1"/>
    <property type="molecule type" value="Genomic_DNA"/>
</dbReference>
<keyword evidence="4 6" id="KW-0732">Signal</keyword>
<evidence type="ECO:0000256" key="3">
    <source>
        <dbReference type="ARBA" id="ARBA00022525"/>
    </source>
</evidence>
<evidence type="ECO:0000256" key="5">
    <source>
        <dbReference type="ARBA" id="ARBA00023157"/>
    </source>
</evidence>
<keyword evidence="3" id="KW-0964">Secreted</keyword>
<reference evidence="7 8" key="1">
    <citation type="submission" date="2024-05" db="EMBL/GenBank/DDBJ databases">
        <title>Genetic variation in Jamaican populations of the coffee berry borer (Hypothenemus hampei).</title>
        <authorList>
            <person name="Errbii M."/>
            <person name="Myrie A."/>
        </authorList>
    </citation>
    <scope>NUCLEOTIDE SEQUENCE [LARGE SCALE GENOMIC DNA]</scope>
    <source>
        <strain evidence="7">JA-Hopewell-2020-01-JO</strain>
        <tissue evidence="7">Whole body</tissue>
    </source>
</reference>
<dbReference type="AlphaFoldDB" id="A0ABD1FED6"/>
<accession>A0ABD1FED6</accession>
<proteinExistence type="inferred from homology"/>
<evidence type="ECO:0000256" key="1">
    <source>
        <dbReference type="ARBA" id="ARBA00004613"/>
    </source>
</evidence>
<dbReference type="PANTHER" id="PTHR28593:SF3">
    <property type="entry name" value="METEORIN-LIKE PROTEIN"/>
    <property type="match status" value="1"/>
</dbReference>
<name>A0ABD1FED6_HYPHA</name>
<keyword evidence="8" id="KW-1185">Reference proteome</keyword>
<keyword evidence="5" id="KW-1015">Disulfide bond</keyword>
<dbReference type="Proteomes" id="UP001566132">
    <property type="component" value="Unassembled WGS sequence"/>
</dbReference>
<comment type="subcellular location">
    <subcellularLocation>
        <location evidence="1">Secreted</location>
    </subcellularLocation>
</comment>
<feature type="signal peptide" evidence="6">
    <location>
        <begin position="1"/>
        <end position="23"/>
    </location>
</feature>
<dbReference type="GO" id="GO:0005576">
    <property type="term" value="C:extracellular region"/>
    <property type="evidence" value="ECO:0007669"/>
    <property type="project" value="UniProtKB-SubCell"/>
</dbReference>
<feature type="chain" id="PRO_5044828181" description="Meteorin-like protein" evidence="6">
    <location>
        <begin position="24"/>
        <end position="299"/>
    </location>
</feature>
<evidence type="ECO:0000313" key="7">
    <source>
        <dbReference type="EMBL" id="KAL1517340.1"/>
    </source>
</evidence>
<evidence type="ECO:0000313" key="8">
    <source>
        <dbReference type="Proteomes" id="UP001566132"/>
    </source>
</evidence>
<evidence type="ECO:0008006" key="9">
    <source>
        <dbReference type="Google" id="ProtNLM"/>
    </source>
</evidence>
<evidence type="ECO:0000256" key="2">
    <source>
        <dbReference type="ARBA" id="ARBA00005669"/>
    </source>
</evidence>
<comment type="similarity">
    <text evidence="2">Belongs to the meteorin family.</text>
</comment>
<evidence type="ECO:0000256" key="4">
    <source>
        <dbReference type="ARBA" id="ARBA00022729"/>
    </source>
</evidence>
<sequence length="299" mass="33982">MRSLLSMCGCFLLYSFLIGLSLASIMGDECDWTGSGLSTVQSDKGVTPVYLRCAAGKIKWLYPRGALRILLRLPNQNKNFRTCLKIRSTSKPGRPIARVYLEGPRSLISLFQGHENINLIKCFNSKNGQAAIYMEATDERSFDRQHTEIEYDLQPIPWSVYGYDPNEECRPCSMEEMAHIFCTSDLVARGTINSVENNDVIEQTLITFQVTKLIRHIPSTEDFLRETEHNEIESSQPHKQITVIVPQHCGINHGLGEFVFMAKRKLGDMRLLCAPRLETWSVLVNKLNEEGKSYCVLRS</sequence>
<dbReference type="PANTHER" id="PTHR28593">
    <property type="entry name" value="METEORIN-LIKE PROTEIN"/>
    <property type="match status" value="1"/>
</dbReference>
<protein>
    <recommendedName>
        <fullName evidence="9">Meteorin-like protein</fullName>
    </recommendedName>
</protein>
<gene>
    <name evidence="7" type="ORF">ABEB36_001115</name>
</gene>